<name>A0A2X0R6I1_9PROT</name>
<dbReference type="InterPro" id="IPR036259">
    <property type="entry name" value="MFS_trans_sf"/>
</dbReference>
<evidence type="ECO:0000256" key="6">
    <source>
        <dbReference type="SAM" id="Phobius"/>
    </source>
</evidence>
<feature type="transmembrane region" description="Helical" evidence="6">
    <location>
        <begin position="144"/>
        <end position="165"/>
    </location>
</feature>
<dbReference type="PANTHER" id="PTHR43791:SF36">
    <property type="entry name" value="TRANSPORTER, PUTATIVE (AFU_ORTHOLOGUE AFUA_6G08340)-RELATED"/>
    <property type="match status" value="1"/>
</dbReference>
<dbReference type="FunFam" id="1.20.1250.20:FF:000018">
    <property type="entry name" value="MFS transporter permease"/>
    <property type="match status" value="1"/>
</dbReference>
<dbReference type="EMBL" id="LS423452">
    <property type="protein sequence ID" value="SPS05582.1"/>
    <property type="molecule type" value="Genomic_DNA"/>
</dbReference>
<dbReference type="GO" id="GO:0022857">
    <property type="term" value="F:transmembrane transporter activity"/>
    <property type="evidence" value="ECO:0007669"/>
    <property type="project" value="InterPro"/>
</dbReference>
<reference evidence="8" key="1">
    <citation type="submission" date="2018-05" db="EMBL/GenBank/DDBJ databases">
        <authorList>
            <person name="Lanie J.A."/>
            <person name="Ng W.-L."/>
            <person name="Kazmierczak K.M."/>
            <person name="Andrzejewski T.M."/>
            <person name="Davidsen T.M."/>
            <person name="Wayne K.J."/>
            <person name="Tettelin H."/>
            <person name="Glass J.I."/>
            <person name="Rusch D."/>
            <person name="Podicherti R."/>
            <person name="Tsui H.-C.T."/>
            <person name="Winkler M.E."/>
        </authorList>
    </citation>
    <scope>NUCLEOTIDE SEQUENCE</scope>
    <source>
        <strain evidence="8">KNB</strain>
    </source>
</reference>
<feature type="domain" description="Major facilitator superfamily (MFS) profile" evidence="7">
    <location>
        <begin position="18"/>
        <end position="423"/>
    </location>
</feature>
<keyword evidence="4 6" id="KW-1133">Transmembrane helix</keyword>
<accession>A0A2X0R6I1</accession>
<keyword evidence="3 6" id="KW-0812">Transmembrane</keyword>
<dbReference type="PANTHER" id="PTHR43791">
    <property type="entry name" value="PERMEASE-RELATED"/>
    <property type="match status" value="1"/>
</dbReference>
<gene>
    <name evidence="8" type="primary">nicT</name>
    <name evidence="8" type="ORF">NITFAB_1172</name>
</gene>
<dbReference type="InterPro" id="IPR011701">
    <property type="entry name" value="MFS"/>
</dbReference>
<feature type="transmembrane region" description="Helical" evidence="6">
    <location>
        <begin position="335"/>
        <end position="353"/>
    </location>
</feature>
<feature type="transmembrane region" description="Helical" evidence="6">
    <location>
        <begin position="109"/>
        <end position="132"/>
    </location>
</feature>
<evidence type="ECO:0000256" key="4">
    <source>
        <dbReference type="ARBA" id="ARBA00022989"/>
    </source>
</evidence>
<dbReference type="PROSITE" id="PS50850">
    <property type="entry name" value="MFS"/>
    <property type="match status" value="1"/>
</dbReference>
<feature type="transmembrane region" description="Helical" evidence="6">
    <location>
        <begin position="242"/>
        <end position="263"/>
    </location>
</feature>
<evidence type="ECO:0000256" key="1">
    <source>
        <dbReference type="ARBA" id="ARBA00004141"/>
    </source>
</evidence>
<evidence type="ECO:0000256" key="2">
    <source>
        <dbReference type="ARBA" id="ARBA00022448"/>
    </source>
</evidence>
<feature type="transmembrane region" description="Helical" evidence="6">
    <location>
        <begin position="14"/>
        <end position="32"/>
    </location>
</feature>
<dbReference type="Gene3D" id="1.20.1250.20">
    <property type="entry name" value="MFS general substrate transporter like domains"/>
    <property type="match status" value="2"/>
</dbReference>
<dbReference type="InterPro" id="IPR020846">
    <property type="entry name" value="MFS_dom"/>
</dbReference>
<dbReference type="Pfam" id="PF07690">
    <property type="entry name" value="MFS_1"/>
    <property type="match status" value="1"/>
</dbReference>
<feature type="transmembrane region" description="Helical" evidence="6">
    <location>
        <begin position="399"/>
        <end position="420"/>
    </location>
</feature>
<sequence length="423" mass="47075">MQADSFEEKTYKKVTWRLIPLLLLCYAAAYLDRVNIGFAKLQMMADLGMSDVVYGLGAGVFFIGYFLFEVPSNIILYRVGARLWIGRIMITWGLLSAGMAFITTDTQFYVMRFLLGVAEAGFFPGIILYLTYWYPSHRRARITALFMTAIPLAGIFGGPVSGWILKNWDHTHGWHGWQWMFLFEAIPSVVLGMVVILLMDDRISRASWLDDAERRLLEDNIRHEEKQKRDMPARHLAKSGRIWAMSAVYFSMTMSLYGISFWLPTIIQDMGVTDNLEIGVLSSIPWMAAMIAMLIFARRADLTHDRRQHIAATMFLGAAGLVGSVLLAHTPLPSLLALTMACMGIMSAIPLFWSLPTGFLLGSSAAMGIAAINSVANLAGFASPYAVGWLKHITRSMDSGMYMLAILLVLGACLTLKIPVGND</sequence>
<evidence type="ECO:0000313" key="8">
    <source>
        <dbReference type="EMBL" id="SPS05582.1"/>
    </source>
</evidence>
<organism evidence="8">
    <name type="scientific">Candidatus Nitrotoga fabula</name>
    <dbReference type="NCBI Taxonomy" id="2182327"/>
    <lineage>
        <taxon>Bacteria</taxon>
        <taxon>Pseudomonadati</taxon>
        <taxon>Pseudomonadota</taxon>
        <taxon>Betaproteobacteria</taxon>
        <taxon>Nitrosomonadales</taxon>
        <taxon>Gallionellaceae</taxon>
        <taxon>Candidatus Nitrotoga</taxon>
    </lineage>
</organism>
<keyword evidence="5 6" id="KW-0472">Membrane</keyword>
<evidence type="ECO:0000256" key="5">
    <source>
        <dbReference type="ARBA" id="ARBA00023136"/>
    </source>
</evidence>
<feature type="transmembrane region" description="Helical" evidence="6">
    <location>
        <begin position="177"/>
        <end position="199"/>
    </location>
</feature>
<feature type="transmembrane region" description="Helical" evidence="6">
    <location>
        <begin position="52"/>
        <end position="71"/>
    </location>
</feature>
<evidence type="ECO:0000259" key="7">
    <source>
        <dbReference type="PROSITE" id="PS50850"/>
    </source>
</evidence>
<dbReference type="AlphaFoldDB" id="A0A2X0R6I1"/>
<dbReference type="SUPFAM" id="SSF103473">
    <property type="entry name" value="MFS general substrate transporter"/>
    <property type="match status" value="1"/>
</dbReference>
<keyword evidence="2" id="KW-0813">Transport</keyword>
<proteinExistence type="predicted"/>
<dbReference type="GO" id="GO:0005886">
    <property type="term" value="C:plasma membrane"/>
    <property type="evidence" value="ECO:0007669"/>
    <property type="project" value="TreeGrafter"/>
</dbReference>
<protein>
    <submittedName>
        <fullName evidence="8">Putative metabolite transport protein NicT</fullName>
    </submittedName>
</protein>
<feature type="transmembrane region" description="Helical" evidence="6">
    <location>
        <begin position="278"/>
        <end position="297"/>
    </location>
</feature>
<dbReference type="CDD" id="cd17319">
    <property type="entry name" value="MFS_ExuT_GudP_like"/>
    <property type="match status" value="1"/>
</dbReference>
<feature type="transmembrane region" description="Helical" evidence="6">
    <location>
        <begin position="83"/>
        <end position="103"/>
    </location>
</feature>
<feature type="transmembrane region" description="Helical" evidence="6">
    <location>
        <begin position="365"/>
        <end position="387"/>
    </location>
</feature>
<evidence type="ECO:0000256" key="3">
    <source>
        <dbReference type="ARBA" id="ARBA00022692"/>
    </source>
</evidence>
<feature type="transmembrane region" description="Helical" evidence="6">
    <location>
        <begin position="309"/>
        <end position="329"/>
    </location>
</feature>
<comment type="subcellular location">
    <subcellularLocation>
        <location evidence="1">Membrane</location>
        <topology evidence="1">Multi-pass membrane protein</topology>
    </subcellularLocation>
</comment>